<gene>
    <name evidence="3" type="ORF">FBZ87_104624</name>
    <name evidence="2" type="ORF">FBZ88_118121</name>
</gene>
<dbReference type="SUPFAM" id="SSF47413">
    <property type="entry name" value="lambda repressor-like DNA-binding domains"/>
    <property type="match status" value="1"/>
</dbReference>
<dbReference type="AlphaFoldDB" id="A0A560FJ16"/>
<evidence type="ECO:0000313" key="5">
    <source>
        <dbReference type="Proteomes" id="UP000320516"/>
    </source>
</evidence>
<reference evidence="4 5" key="1">
    <citation type="submission" date="2019-06" db="EMBL/GenBank/DDBJ databases">
        <title>Genomic Encyclopedia of Type Strains, Phase IV (KMG-V): Genome sequencing to study the core and pangenomes of soil and plant-associated prokaryotes.</title>
        <authorList>
            <person name="Whitman W."/>
        </authorList>
    </citation>
    <scope>NUCLEOTIDE SEQUENCE [LARGE SCALE GENOMIC DNA]</scope>
    <source>
        <strain evidence="2 4">BR 11865</strain>
        <strain evidence="3 5">BR 12005</strain>
    </source>
</reference>
<dbReference type="CDD" id="cd00093">
    <property type="entry name" value="HTH_XRE"/>
    <property type="match status" value="1"/>
</dbReference>
<dbReference type="InterPro" id="IPR001387">
    <property type="entry name" value="Cro/C1-type_HTH"/>
</dbReference>
<evidence type="ECO:0000259" key="1">
    <source>
        <dbReference type="PROSITE" id="PS50943"/>
    </source>
</evidence>
<dbReference type="InterPro" id="IPR010982">
    <property type="entry name" value="Lambda_DNA-bd_dom_sf"/>
</dbReference>
<dbReference type="PROSITE" id="PS50943">
    <property type="entry name" value="HTH_CROC1"/>
    <property type="match status" value="1"/>
</dbReference>
<evidence type="ECO:0000313" key="2">
    <source>
        <dbReference type="EMBL" id="TWB21603.1"/>
    </source>
</evidence>
<dbReference type="Pfam" id="PF13560">
    <property type="entry name" value="HTH_31"/>
    <property type="match status" value="1"/>
</dbReference>
<comment type="caution">
    <text evidence="2">The sequence shown here is derived from an EMBL/GenBank/DDBJ whole genome shotgun (WGS) entry which is preliminary data.</text>
</comment>
<dbReference type="EMBL" id="VITO01000018">
    <property type="protein sequence ID" value="TWB21603.1"/>
    <property type="molecule type" value="Genomic_DNA"/>
</dbReference>
<evidence type="ECO:0000313" key="4">
    <source>
        <dbReference type="Proteomes" id="UP000316545"/>
    </source>
</evidence>
<name>A0A560FJ16_9PROT</name>
<dbReference type="Gene3D" id="1.10.260.40">
    <property type="entry name" value="lambda repressor-like DNA-binding domains"/>
    <property type="match status" value="1"/>
</dbReference>
<dbReference type="GO" id="GO:0003677">
    <property type="term" value="F:DNA binding"/>
    <property type="evidence" value="ECO:0007669"/>
    <property type="project" value="InterPro"/>
</dbReference>
<dbReference type="RefSeq" id="WP_044562590.1">
    <property type="nucleotide sequence ID" value="NZ_JAYNFR010000051.1"/>
</dbReference>
<dbReference type="EMBL" id="VITV01000004">
    <property type="protein sequence ID" value="TWB75516.1"/>
    <property type="molecule type" value="Genomic_DNA"/>
</dbReference>
<sequence>MGIRSNTDLGHTLRQMRQAAGLTQAQLGDKASLRQRTISDVEQGRGCTTETLFALLTALGAEITVDARRVTDFIPGNY</sequence>
<organism evidence="2 4">
    <name type="scientific">Nitrospirillum amazonense</name>
    <dbReference type="NCBI Taxonomy" id="28077"/>
    <lineage>
        <taxon>Bacteria</taxon>
        <taxon>Pseudomonadati</taxon>
        <taxon>Pseudomonadota</taxon>
        <taxon>Alphaproteobacteria</taxon>
        <taxon>Rhodospirillales</taxon>
        <taxon>Azospirillaceae</taxon>
        <taxon>Nitrospirillum</taxon>
    </lineage>
</organism>
<protein>
    <submittedName>
        <fullName evidence="2">Xre family transcriptional regulator</fullName>
    </submittedName>
</protein>
<proteinExistence type="predicted"/>
<dbReference type="Proteomes" id="UP000320516">
    <property type="component" value="Unassembled WGS sequence"/>
</dbReference>
<dbReference type="Proteomes" id="UP000316545">
    <property type="component" value="Unassembled WGS sequence"/>
</dbReference>
<dbReference type="SMART" id="SM00530">
    <property type="entry name" value="HTH_XRE"/>
    <property type="match status" value="1"/>
</dbReference>
<feature type="domain" description="HTH cro/C1-type" evidence="1">
    <location>
        <begin position="13"/>
        <end position="68"/>
    </location>
</feature>
<keyword evidence="4" id="KW-1185">Reference proteome</keyword>
<accession>A0A560FJ16</accession>
<evidence type="ECO:0000313" key="3">
    <source>
        <dbReference type="EMBL" id="TWB75516.1"/>
    </source>
</evidence>